<evidence type="ECO:0000313" key="2">
    <source>
        <dbReference type="Proteomes" id="UP000054282"/>
    </source>
</evidence>
<feature type="non-terminal residue" evidence="1">
    <location>
        <position position="1"/>
    </location>
</feature>
<dbReference type="AlphaFoldDB" id="A0A0L7M9D4"/>
<reference evidence="2" key="2">
    <citation type="submission" date="2006-09" db="EMBL/GenBank/DDBJ databases">
        <title>The genome sequence of Plasmodium falciparum Dd2.</title>
        <authorList>
            <consortium name="The Broad Institute Genome Sequencing Platform"/>
            <person name="Birren B."/>
            <person name="Lander E."/>
            <person name="Galagan J."/>
            <person name="Nusbaum C."/>
            <person name="Devon K."/>
            <person name="Henn M."/>
            <person name="Jaffe D."/>
            <person name="Butler J."/>
            <person name="Alvarez P."/>
            <person name="Gnerre S."/>
            <person name="Grabherr M."/>
            <person name="Kleber M."/>
            <person name="Mauceli E."/>
            <person name="Brockman W."/>
            <person name="MacCallum I.A."/>
            <person name="Rounsley S."/>
            <person name="Young S."/>
            <person name="LaButti K."/>
            <person name="Pushparaj V."/>
            <person name="DeCaprio D."/>
            <person name="Crawford M."/>
            <person name="Koehrsen M."/>
            <person name="Engels R."/>
            <person name="Montgomery P."/>
            <person name="Pearson M."/>
            <person name="Howarth C."/>
            <person name="Larson L."/>
            <person name="Luoma S."/>
            <person name="White J."/>
            <person name="Kodira C."/>
            <person name="Zeng Q."/>
            <person name="O'Leary S."/>
            <person name="Yandava C."/>
            <person name="Alvarado L."/>
            <person name="Wirth D."/>
            <person name="Volkman S."/>
            <person name="Hartl D."/>
        </authorList>
    </citation>
    <scope>NUCLEOTIDE SEQUENCE [LARGE SCALE GENOMIC DNA]</scope>
</reference>
<sequence>HSYLAFYVTLEKTRNAPKRYVDKTNSMISITSRYNVYNENVDILNLLFYTSMDKITSFLQLYNSPPFKNHTEPMINTKMCSFNPGM</sequence>
<protein>
    <submittedName>
        <fullName evidence="1">Uncharacterized protein</fullName>
    </submittedName>
</protein>
<gene>
    <name evidence="1" type="ORF">PFDG_05006</name>
</gene>
<reference evidence="2" key="1">
    <citation type="submission" date="2006-09" db="EMBL/GenBank/DDBJ databases">
        <title>Annotation of Plasmodium falciparum Dd2.</title>
        <authorList>
            <consortium name="The Broad Institute Genome Sequencing Platform"/>
            <person name="Volkman S.K."/>
            <person name="Neafsey D.E."/>
            <person name="Dash A.P."/>
            <person name="Chitnis C.E."/>
            <person name="Hartl D.L."/>
            <person name="Young S.K."/>
            <person name="Zeng Q."/>
            <person name="Koehrsen M."/>
            <person name="Alvarado L."/>
            <person name="Berlin A."/>
            <person name="Borenstein D."/>
            <person name="Chapman S.B."/>
            <person name="Chen Z."/>
            <person name="Engels R."/>
            <person name="Freedman E."/>
            <person name="Gellesch M."/>
            <person name="Goldberg J."/>
            <person name="Griggs A."/>
            <person name="Gujja S."/>
            <person name="Heilman E.R."/>
            <person name="Heiman D.I."/>
            <person name="Howarth C."/>
            <person name="Jen D."/>
            <person name="Larson L."/>
            <person name="Mehta T."/>
            <person name="Neiman D."/>
            <person name="Park D."/>
            <person name="Pearson M."/>
            <person name="Roberts A."/>
            <person name="Saif S."/>
            <person name="Shea T."/>
            <person name="Shenoy N."/>
            <person name="Sisk P."/>
            <person name="Stolte C."/>
            <person name="Sykes S."/>
            <person name="Walk T."/>
            <person name="White J."/>
            <person name="Yandava C."/>
            <person name="Haas B."/>
            <person name="Henn M.R."/>
            <person name="Nusbaum C."/>
            <person name="Birren B."/>
        </authorList>
    </citation>
    <scope>NUCLEOTIDE SEQUENCE [LARGE SCALE GENOMIC DNA]</scope>
</reference>
<proteinExistence type="predicted"/>
<name>A0A0L7M9D4_PLAF4</name>
<feature type="non-terminal residue" evidence="1">
    <location>
        <position position="86"/>
    </location>
</feature>
<dbReference type="EMBL" id="GG702463">
    <property type="protein sequence ID" value="KOB89457.1"/>
    <property type="molecule type" value="Genomic_DNA"/>
</dbReference>
<evidence type="ECO:0000313" key="1">
    <source>
        <dbReference type="EMBL" id="KOB89457.1"/>
    </source>
</evidence>
<dbReference type="KEGG" id="pfd:PFDG_05006"/>
<accession>A0A0L7M9D4</accession>
<organism evidence="1 2">
    <name type="scientific">Plasmodium falciparum (isolate Dd2)</name>
    <dbReference type="NCBI Taxonomy" id="57267"/>
    <lineage>
        <taxon>Eukaryota</taxon>
        <taxon>Sar</taxon>
        <taxon>Alveolata</taxon>
        <taxon>Apicomplexa</taxon>
        <taxon>Aconoidasida</taxon>
        <taxon>Haemosporida</taxon>
        <taxon>Plasmodiidae</taxon>
        <taxon>Plasmodium</taxon>
        <taxon>Plasmodium (Laverania)</taxon>
    </lineage>
</organism>
<dbReference type="Proteomes" id="UP000054282">
    <property type="component" value="Unassembled WGS sequence"/>
</dbReference>